<dbReference type="EMBL" id="BNDV01000007">
    <property type="protein sequence ID" value="GHI12434.1"/>
    <property type="molecule type" value="Genomic_DNA"/>
</dbReference>
<sequence>MISGQLAGLRARLPEDVTVLHAELHDDVVTRSQADSRPWSPRPATGGHSPYEPAPPSADAAVFSVVELASGDLAGEALLWGIDTHNRCAHLGISLRPGLRGRGLGREAVQLLCRYGFTVRGLGRLQIETLSGNTAMIAAATAAGFVREGLLRRSAWVYGGFEDEVILGLLSDEWTDPL</sequence>
<proteinExistence type="predicted"/>
<dbReference type="PANTHER" id="PTHR43441">
    <property type="entry name" value="RIBOSOMAL-PROTEIN-SERINE ACETYLTRANSFERASE"/>
    <property type="match status" value="1"/>
</dbReference>
<keyword evidence="4" id="KW-1185">Reference proteome</keyword>
<evidence type="ECO:0000259" key="2">
    <source>
        <dbReference type="PROSITE" id="PS51186"/>
    </source>
</evidence>
<dbReference type="PANTHER" id="PTHR43441:SF10">
    <property type="entry name" value="ACETYLTRANSFERASE"/>
    <property type="match status" value="1"/>
</dbReference>
<reference evidence="4" key="1">
    <citation type="submission" date="2020-09" db="EMBL/GenBank/DDBJ databases">
        <title>Whole genome shotgun sequence of Streptomyces cinnamonensis NBRC 15873.</title>
        <authorList>
            <person name="Komaki H."/>
            <person name="Tamura T."/>
        </authorList>
    </citation>
    <scope>NUCLEOTIDE SEQUENCE [LARGE SCALE GENOMIC DNA]</scope>
    <source>
        <strain evidence="4">NBRC 15873</strain>
    </source>
</reference>
<dbReference type="Proteomes" id="UP000660554">
    <property type="component" value="Unassembled WGS sequence"/>
</dbReference>
<dbReference type="InterPro" id="IPR051908">
    <property type="entry name" value="Ribosomal_N-acetyltransferase"/>
</dbReference>
<feature type="region of interest" description="Disordered" evidence="1">
    <location>
        <begin position="30"/>
        <end position="55"/>
    </location>
</feature>
<gene>
    <name evidence="3" type="ORF">Scinn_18970</name>
</gene>
<evidence type="ECO:0000313" key="3">
    <source>
        <dbReference type="EMBL" id="GHI12434.1"/>
    </source>
</evidence>
<accession>A0ABQ3NI51</accession>
<dbReference type="InterPro" id="IPR000182">
    <property type="entry name" value="GNAT_dom"/>
</dbReference>
<evidence type="ECO:0000313" key="4">
    <source>
        <dbReference type="Proteomes" id="UP000660554"/>
    </source>
</evidence>
<dbReference type="GeneID" id="86958052"/>
<dbReference type="InterPro" id="IPR016181">
    <property type="entry name" value="Acyl_CoA_acyltransferase"/>
</dbReference>
<evidence type="ECO:0000256" key="1">
    <source>
        <dbReference type="SAM" id="MobiDB-lite"/>
    </source>
</evidence>
<protein>
    <recommendedName>
        <fullName evidence="2">N-acetyltransferase domain-containing protein</fullName>
    </recommendedName>
</protein>
<dbReference type="SUPFAM" id="SSF55729">
    <property type="entry name" value="Acyl-CoA N-acyltransferases (Nat)"/>
    <property type="match status" value="1"/>
</dbReference>
<feature type="domain" description="N-acetyltransferase" evidence="2">
    <location>
        <begin position="7"/>
        <end position="168"/>
    </location>
</feature>
<dbReference type="RefSeq" id="WP_053613728.1">
    <property type="nucleotide sequence ID" value="NZ_BMRU01000038.1"/>
</dbReference>
<dbReference type="PROSITE" id="PS51186">
    <property type="entry name" value="GNAT"/>
    <property type="match status" value="1"/>
</dbReference>
<comment type="caution">
    <text evidence="3">The sequence shown here is derived from an EMBL/GenBank/DDBJ whole genome shotgun (WGS) entry which is preliminary data.</text>
</comment>
<name>A0ABQ3NI51_STRVG</name>
<dbReference type="Pfam" id="PF13302">
    <property type="entry name" value="Acetyltransf_3"/>
    <property type="match status" value="1"/>
</dbReference>
<dbReference type="Gene3D" id="3.40.630.30">
    <property type="match status" value="1"/>
</dbReference>
<organism evidence="3 4">
    <name type="scientific">Streptomyces virginiae</name>
    <name type="common">Streptomyces cinnamonensis</name>
    <dbReference type="NCBI Taxonomy" id="1961"/>
    <lineage>
        <taxon>Bacteria</taxon>
        <taxon>Bacillati</taxon>
        <taxon>Actinomycetota</taxon>
        <taxon>Actinomycetes</taxon>
        <taxon>Kitasatosporales</taxon>
        <taxon>Streptomycetaceae</taxon>
        <taxon>Streptomyces</taxon>
    </lineage>
</organism>